<dbReference type="Proteomes" id="UP000585474">
    <property type="component" value="Unassembled WGS sequence"/>
</dbReference>
<dbReference type="InterPro" id="IPR050253">
    <property type="entry name" value="Seed_Storage-Functional"/>
</dbReference>
<dbReference type="AlphaFoldDB" id="A0A7J0GRT6"/>
<protein>
    <submittedName>
        <fullName evidence="3">Uncharacterized protein</fullName>
    </submittedName>
</protein>
<organism evidence="3 4">
    <name type="scientific">Actinidia rufa</name>
    <dbReference type="NCBI Taxonomy" id="165716"/>
    <lineage>
        <taxon>Eukaryota</taxon>
        <taxon>Viridiplantae</taxon>
        <taxon>Streptophyta</taxon>
        <taxon>Embryophyta</taxon>
        <taxon>Tracheophyta</taxon>
        <taxon>Spermatophyta</taxon>
        <taxon>Magnoliopsida</taxon>
        <taxon>eudicotyledons</taxon>
        <taxon>Gunneridae</taxon>
        <taxon>Pentapetalae</taxon>
        <taxon>asterids</taxon>
        <taxon>Ericales</taxon>
        <taxon>Actinidiaceae</taxon>
        <taxon>Actinidia</taxon>
    </lineage>
</organism>
<sequence length="102" mass="11769">MAEVQDDRLANEEPCCWLHFGFHSNVPQYYATSMKAGRDDIEWLTFRTTGSPMRSPVAGYTLVFRAMPLQVITNSYQIAPSQAQDLKYNRGREGFFATRRRT</sequence>
<keyword evidence="2" id="KW-0708">Seed storage protein</keyword>
<dbReference type="SUPFAM" id="SSF51182">
    <property type="entry name" value="RmlC-like cupins"/>
    <property type="match status" value="1"/>
</dbReference>
<dbReference type="InterPro" id="IPR014710">
    <property type="entry name" value="RmlC-like_jellyroll"/>
</dbReference>
<accession>A0A7J0GRT6</accession>
<dbReference type="Gene3D" id="2.60.120.10">
    <property type="entry name" value="Jelly Rolls"/>
    <property type="match status" value="1"/>
</dbReference>
<comment type="caution">
    <text evidence="3">The sequence shown here is derived from an EMBL/GenBank/DDBJ whole genome shotgun (WGS) entry which is preliminary data.</text>
</comment>
<dbReference type="InterPro" id="IPR006044">
    <property type="entry name" value="11S_seedstore_pln"/>
</dbReference>
<dbReference type="PANTHER" id="PTHR31189">
    <property type="entry name" value="OS03G0336100 PROTEIN-RELATED"/>
    <property type="match status" value="1"/>
</dbReference>
<keyword evidence="4" id="KW-1185">Reference proteome</keyword>
<dbReference type="PANTHER" id="PTHR31189:SF54">
    <property type="entry name" value="11S GLOBULIN SEED STORAGE PROTEIN 2-LIKE"/>
    <property type="match status" value="1"/>
</dbReference>
<reference evidence="3 4" key="1">
    <citation type="submission" date="2019-07" db="EMBL/GenBank/DDBJ databases">
        <title>De Novo Assembly of kiwifruit Actinidia rufa.</title>
        <authorList>
            <person name="Sugita-Konishi S."/>
            <person name="Sato K."/>
            <person name="Mori E."/>
            <person name="Abe Y."/>
            <person name="Kisaki G."/>
            <person name="Hamano K."/>
            <person name="Suezawa K."/>
            <person name="Otani M."/>
            <person name="Fukuda T."/>
            <person name="Manabe T."/>
            <person name="Gomi K."/>
            <person name="Tabuchi M."/>
            <person name="Akimitsu K."/>
            <person name="Kataoka I."/>
        </authorList>
    </citation>
    <scope>NUCLEOTIDE SEQUENCE [LARGE SCALE GENOMIC DNA]</scope>
    <source>
        <strain evidence="4">cv. Fuchu</strain>
    </source>
</reference>
<evidence type="ECO:0000256" key="1">
    <source>
        <dbReference type="ARBA" id="ARBA00022761"/>
    </source>
</evidence>
<proteinExistence type="predicted"/>
<name>A0A7J0GRT6_9ERIC</name>
<evidence type="ECO:0000313" key="3">
    <source>
        <dbReference type="EMBL" id="GFZ13516.1"/>
    </source>
</evidence>
<dbReference type="EMBL" id="BJWL01000023">
    <property type="protein sequence ID" value="GFZ13516.1"/>
    <property type="molecule type" value="Genomic_DNA"/>
</dbReference>
<evidence type="ECO:0000256" key="2">
    <source>
        <dbReference type="ARBA" id="ARBA00023129"/>
    </source>
</evidence>
<evidence type="ECO:0000313" key="4">
    <source>
        <dbReference type="Proteomes" id="UP000585474"/>
    </source>
</evidence>
<gene>
    <name evidence="3" type="ORF">Acr_23g0019010</name>
</gene>
<keyword evidence="1" id="KW-0758">Storage protein</keyword>
<dbReference type="InterPro" id="IPR011051">
    <property type="entry name" value="RmlC_Cupin_sf"/>
</dbReference>
<dbReference type="GO" id="GO:0045735">
    <property type="term" value="F:nutrient reservoir activity"/>
    <property type="evidence" value="ECO:0007669"/>
    <property type="project" value="UniProtKB-KW"/>
</dbReference>
<dbReference type="PRINTS" id="PR00439">
    <property type="entry name" value="11SGLOBULIN"/>
</dbReference>
<dbReference type="OrthoDB" id="1903982at2759"/>